<dbReference type="AlphaFoldDB" id="A0ABD3A7N6"/>
<gene>
    <name evidence="8" type="ORF">ACH5RR_011211</name>
</gene>
<organism evidence="8 9">
    <name type="scientific">Cinchona calisaya</name>
    <dbReference type="NCBI Taxonomy" id="153742"/>
    <lineage>
        <taxon>Eukaryota</taxon>
        <taxon>Viridiplantae</taxon>
        <taxon>Streptophyta</taxon>
        <taxon>Embryophyta</taxon>
        <taxon>Tracheophyta</taxon>
        <taxon>Spermatophyta</taxon>
        <taxon>Magnoliopsida</taxon>
        <taxon>eudicotyledons</taxon>
        <taxon>Gunneridae</taxon>
        <taxon>Pentapetalae</taxon>
        <taxon>asterids</taxon>
        <taxon>lamiids</taxon>
        <taxon>Gentianales</taxon>
        <taxon>Rubiaceae</taxon>
        <taxon>Cinchonoideae</taxon>
        <taxon>Cinchoneae</taxon>
        <taxon>Cinchona</taxon>
    </lineage>
</organism>
<evidence type="ECO:0000256" key="1">
    <source>
        <dbReference type="ARBA" id="ARBA00022729"/>
    </source>
</evidence>
<sequence>MMSGKKWGVALWLVAAAAAILTCAVSRLITVGDNPGWTPNVNYTDWASHQHLYVGDWLLFRFDKRYYNVVEVNKTNYEQCNEREFITNITKGGRDVFQVTEARPYYFISRGGYCYNGMKVTINVEASPPAPAPAPANSSPSKTSAQVVLSIVSAIAVYIW</sequence>
<reference evidence="8 9" key="1">
    <citation type="submission" date="2024-11" db="EMBL/GenBank/DDBJ databases">
        <title>A near-complete genome assembly of Cinchona calisaya.</title>
        <authorList>
            <person name="Lian D.C."/>
            <person name="Zhao X.W."/>
            <person name="Wei L."/>
        </authorList>
    </citation>
    <scope>NUCLEOTIDE SEQUENCE [LARGE SCALE GENOMIC DNA]</scope>
    <source>
        <tissue evidence="8">Nenye</tissue>
    </source>
</reference>
<evidence type="ECO:0000256" key="6">
    <source>
        <dbReference type="SAM" id="SignalP"/>
    </source>
</evidence>
<evidence type="ECO:0000256" key="2">
    <source>
        <dbReference type="ARBA" id="ARBA00023157"/>
    </source>
</evidence>
<dbReference type="PROSITE" id="PS51485">
    <property type="entry name" value="PHYTOCYANIN"/>
    <property type="match status" value="1"/>
</dbReference>
<dbReference type="PANTHER" id="PTHR33021">
    <property type="entry name" value="BLUE COPPER PROTEIN"/>
    <property type="match status" value="1"/>
</dbReference>
<dbReference type="Pfam" id="PF02298">
    <property type="entry name" value="Cu_bind_like"/>
    <property type="match status" value="1"/>
</dbReference>
<dbReference type="InterPro" id="IPR039391">
    <property type="entry name" value="Phytocyanin-like"/>
</dbReference>
<evidence type="ECO:0000256" key="5">
    <source>
        <dbReference type="ARBA" id="ARBA00037626"/>
    </source>
</evidence>
<keyword evidence="3" id="KW-0325">Glycoprotein</keyword>
<evidence type="ECO:0000256" key="4">
    <source>
        <dbReference type="ARBA" id="ARBA00035011"/>
    </source>
</evidence>
<evidence type="ECO:0000259" key="7">
    <source>
        <dbReference type="PROSITE" id="PS51485"/>
    </source>
</evidence>
<dbReference type="SUPFAM" id="SSF49503">
    <property type="entry name" value="Cupredoxins"/>
    <property type="match status" value="1"/>
</dbReference>
<keyword evidence="1 6" id="KW-0732">Signal</keyword>
<comment type="similarity">
    <text evidence="4">Belongs to the early nodulin-like (ENODL) family.</text>
</comment>
<evidence type="ECO:0000256" key="3">
    <source>
        <dbReference type="ARBA" id="ARBA00023180"/>
    </source>
</evidence>
<dbReference type="FunFam" id="2.60.40.420:FF:000018">
    <property type="entry name" value="Lamin-like protein"/>
    <property type="match status" value="1"/>
</dbReference>
<dbReference type="InterPro" id="IPR008972">
    <property type="entry name" value="Cupredoxin"/>
</dbReference>
<dbReference type="Gene3D" id="2.60.40.420">
    <property type="entry name" value="Cupredoxins - blue copper proteins"/>
    <property type="match status" value="1"/>
</dbReference>
<evidence type="ECO:0000313" key="8">
    <source>
        <dbReference type="EMBL" id="KAL3526555.1"/>
    </source>
</evidence>
<keyword evidence="2" id="KW-1015">Disulfide bond</keyword>
<comment type="caution">
    <text evidence="8">The sequence shown here is derived from an EMBL/GenBank/DDBJ whole genome shotgun (WGS) entry which is preliminary data.</text>
</comment>
<dbReference type="Proteomes" id="UP001630127">
    <property type="component" value="Unassembled WGS sequence"/>
</dbReference>
<comment type="function">
    <text evidence="5">May act as a carbohydrate transporter.</text>
</comment>
<feature type="domain" description="Phytocyanin" evidence="7">
    <location>
        <begin position="27"/>
        <end position="126"/>
    </location>
</feature>
<dbReference type="PANTHER" id="PTHR33021:SF547">
    <property type="entry name" value="OS03G0758500 PROTEIN"/>
    <property type="match status" value="1"/>
</dbReference>
<name>A0ABD3A7N6_9GENT</name>
<dbReference type="InterPro" id="IPR003245">
    <property type="entry name" value="Phytocyanin_dom"/>
</dbReference>
<evidence type="ECO:0000313" key="9">
    <source>
        <dbReference type="Proteomes" id="UP001630127"/>
    </source>
</evidence>
<protein>
    <recommendedName>
        <fullName evidence="7">Phytocyanin domain-containing protein</fullName>
    </recommendedName>
</protein>
<keyword evidence="9" id="KW-1185">Reference proteome</keyword>
<feature type="chain" id="PRO_5044842985" description="Phytocyanin domain-containing protein" evidence="6">
    <location>
        <begin position="20"/>
        <end position="160"/>
    </location>
</feature>
<proteinExistence type="inferred from homology"/>
<dbReference type="EMBL" id="JBJUIK010000005">
    <property type="protein sequence ID" value="KAL3526555.1"/>
    <property type="molecule type" value="Genomic_DNA"/>
</dbReference>
<feature type="signal peptide" evidence="6">
    <location>
        <begin position="1"/>
        <end position="19"/>
    </location>
</feature>
<accession>A0ABD3A7N6</accession>